<name>A0A5C6NXE0_9TELE</name>
<dbReference type="AlphaFoldDB" id="A0A5C6NXE0"/>
<keyword evidence="3" id="KW-1185">Reference proteome</keyword>
<comment type="caution">
    <text evidence="2">The sequence shown here is derived from an EMBL/GenBank/DDBJ whole genome shotgun (WGS) entry which is preliminary data.</text>
</comment>
<protein>
    <submittedName>
        <fullName evidence="2">Leucine-rich repeat-containing protein 34</fullName>
    </submittedName>
</protein>
<reference evidence="2 3" key="1">
    <citation type="submission" date="2019-04" db="EMBL/GenBank/DDBJ databases">
        <title>Chromosome genome assembly for Takifugu flavidus.</title>
        <authorList>
            <person name="Xiao S."/>
        </authorList>
    </citation>
    <scope>NUCLEOTIDE SEQUENCE [LARGE SCALE GENOMIC DNA]</scope>
    <source>
        <strain evidence="2">HTHZ2018</strain>
        <tissue evidence="2">Muscle</tissue>
    </source>
</reference>
<dbReference type="Pfam" id="PF13516">
    <property type="entry name" value="LRR_6"/>
    <property type="match status" value="7"/>
</dbReference>
<dbReference type="Gene3D" id="3.80.10.10">
    <property type="entry name" value="Ribonuclease Inhibitor"/>
    <property type="match status" value="3"/>
</dbReference>
<evidence type="ECO:0000256" key="1">
    <source>
        <dbReference type="ARBA" id="ARBA00022737"/>
    </source>
</evidence>
<evidence type="ECO:0000313" key="3">
    <source>
        <dbReference type="Proteomes" id="UP000324091"/>
    </source>
</evidence>
<dbReference type="InterPro" id="IPR032675">
    <property type="entry name" value="LRR_dom_sf"/>
</dbReference>
<gene>
    <name evidence="2" type="ORF">D4764_17G0001130</name>
</gene>
<dbReference type="InterPro" id="IPR001611">
    <property type="entry name" value="Leu-rich_rpt"/>
</dbReference>
<accession>A0A5C6NXE0</accession>
<proteinExistence type="predicted"/>
<dbReference type="SMART" id="SM00368">
    <property type="entry name" value="LRR_RI"/>
    <property type="match status" value="9"/>
</dbReference>
<dbReference type="Proteomes" id="UP000324091">
    <property type="component" value="Chromosome 17"/>
</dbReference>
<evidence type="ECO:0000313" key="2">
    <source>
        <dbReference type="EMBL" id="TWW70630.1"/>
    </source>
</evidence>
<dbReference type="InterPro" id="IPR052201">
    <property type="entry name" value="LRR-containing_regulator"/>
</dbReference>
<organism evidence="2 3">
    <name type="scientific">Takifugu flavidus</name>
    <name type="common">sansaifugu</name>
    <dbReference type="NCBI Taxonomy" id="433684"/>
    <lineage>
        <taxon>Eukaryota</taxon>
        <taxon>Metazoa</taxon>
        <taxon>Chordata</taxon>
        <taxon>Craniata</taxon>
        <taxon>Vertebrata</taxon>
        <taxon>Euteleostomi</taxon>
        <taxon>Actinopterygii</taxon>
        <taxon>Neopterygii</taxon>
        <taxon>Teleostei</taxon>
        <taxon>Neoteleostei</taxon>
        <taxon>Acanthomorphata</taxon>
        <taxon>Eupercaria</taxon>
        <taxon>Tetraodontiformes</taxon>
        <taxon>Tetradontoidea</taxon>
        <taxon>Tetraodontidae</taxon>
        <taxon>Takifugu</taxon>
    </lineage>
</organism>
<dbReference type="PANTHER" id="PTHR24111">
    <property type="entry name" value="LEUCINE-RICH REPEAT-CONTAINING PROTEIN 34"/>
    <property type="match status" value="1"/>
</dbReference>
<sequence length="404" mass="44107">MASKVSLSELYASSCSEHHVQINPHILEVLENALLNKNVTLDLSGSRKRVQRLDDKDALVVSKCLRNNRRVTGLDVSYNNITDEGVKHFADLLQDDSTLNSLDLRFNDCQTDGAKALAKILQGNSTLFSLTLSGNKIGDSGGIQLAMMLQANDSLMELELAACDLGIESIITFANVLKSNRSLRRVDFSQSLLTSHQEEWLLHVSDMLAMNSSLLELHLGMAGMTDTGMERLAEGLAANRALRYLDLRCNRLSCDGASHLAGVLKENATLDVIDLSFNRIQNGGAVHMSEALASPGCGLRALSVSSNSIGTDGLLSLAQAVKANRTLTDINIWGNDLDEPVCQVFRQLIRSGRLPPDKTDVTPFETDGRVFLAELSNSLNKYRRPINGAPPHIATHKRVNRASF</sequence>
<dbReference type="EMBL" id="RHFK02000009">
    <property type="protein sequence ID" value="TWW70630.1"/>
    <property type="molecule type" value="Genomic_DNA"/>
</dbReference>
<dbReference type="PANTHER" id="PTHR24111:SF4">
    <property type="entry name" value="LEUCINE-RICH REPEAT-CONTAINING PROTEIN 34"/>
    <property type="match status" value="1"/>
</dbReference>
<keyword evidence="1" id="KW-0677">Repeat</keyword>
<dbReference type="SUPFAM" id="SSF52047">
    <property type="entry name" value="RNI-like"/>
    <property type="match status" value="1"/>
</dbReference>